<dbReference type="RefSeq" id="WP_369278998.1">
    <property type="nucleotide sequence ID" value="NZ_JBJVMW010000020.1"/>
</dbReference>
<accession>A0ABW9IAG5</accession>
<dbReference type="Proteomes" id="UP001631993">
    <property type="component" value="Unassembled WGS sequence"/>
</dbReference>
<evidence type="ECO:0000313" key="3">
    <source>
        <dbReference type="Proteomes" id="UP001631993"/>
    </source>
</evidence>
<evidence type="ECO:0000256" key="1">
    <source>
        <dbReference type="SAM" id="Phobius"/>
    </source>
</evidence>
<proteinExistence type="predicted"/>
<keyword evidence="1" id="KW-1133">Transmembrane helix</keyword>
<evidence type="ECO:0000313" key="2">
    <source>
        <dbReference type="EMBL" id="MFM9644595.1"/>
    </source>
</evidence>
<keyword evidence="1" id="KW-0472">Membrane</keyword>
<feature type="transmembrane region" description="Helical" evidence="1">
    <location>
        <begin position="43"/>
        <end position="65"/>
    </location>
</feature>
<name>A0ABW9IAG5_STRGJ</name>
<keyword evidence="3" id="KW-1185">Reference proteome</keyword>
<sequence>MADETGLDDHLARLAADGRRFAEPMAAEQIRVRGDRRRRRKRAVRMAGGVLVAAAVAVGGLSLVLSGRGPAPTAAKPTPSLGAPRFVPPTPAPGEEYAVEIGYVYDARALADGIQVTVQQLRTERGTAVPTGVVHKLTLSPQTPVEVEQVAGGKPGDMRLEELVDRLSGGPRWVFAVDYDGEGRIQSLREAVWLTVE</sequence>
<gene>
    <name evidence="2" type="ORF">ACKI1S_00380</name>
</gene>
<keyword evidence="1" id="KW-0812">Transmembrane</keyword>
<protein>
    <submittedName>
        <fullName evidence="2">Uncharacterized protein</fullName>
    </submittedName>
</protein>
<comment type="caution">
    <text evidence="2">The sequence shown here is derived from an EMBL/GenBank/DDBJ whole genome shotgun (WGS) entry which is preliminary data.</text>
</comment>
<reference evidence="2 3" key="1">
    <citation type="submission" date="2024-12" db="EMBL/GenBank/DDBJ databases">
        <title>Forecasting of Potato common scab and diversities of Pathogenic streptomyces spp. in china.</title>
        <authorList>
            <person name="Handique U."/>
            <person name="Wu J."/>
        </authorList>
    </citation>
    <scope>NUCLEOTIDE SEQUENCE [LARGE SCALE GENOMIC DNA]</scope>
    <source>
        <strain evidence="2 3">ZRIMU1585</strain>
    </source>
</reference>
<organism evidence="2 3">
    <name type="scientific">Streptomyces galilaeus</name>
    <dbReference type="NCBI Taxonomy" id="33899"/>
    <lineage>
        <taxon>Bacteria</taxon>
        <taxon>Bacillati</taxon>
        <taxon>Actinomycetota</taxon>
        <taxon>Actinomycetes</taxon>
        <taxon>Kitasatosporales</taxon>
        <taxon>Streptomycetaceae</taxon>
        <taxon>Streptomyces</taxon>
    </lineage>
</organism>
<dbReference type="EMBL" id="JBJVNE010000001">
    <property type="protein sequence ID" value="MFM9644595.1"/>
    <property type="molecule type" value="Genomic_DNA"/>
</dbReference>